<keyword evidence="3" id="KW-1185">Reference proteome</keyword>
<dbReference type="InterPro" id="IPR043504">
    <property type="entry name" value="Peptidase_S1_PA_chymotrypsin"/>
</dbReference>
<proteinExistence type="predicted"/>
<feature type="compositionally biased region" description="Acidic residues" evidence="1">
    <location>
        <begin position="35"/>
        <end position="44"/>
    </location>
</feature>
<dbReference type="RefSeq" id="WP_207991823.1">
    <property type="nucleotide sequence ID" value="NZ_JAGBKM010000017.1"/>
</dbReference>
<evidence type="ECO:0000256" key="1">
    <source>
        <dbReference type="SAM" id="MobiDB-lite"/>
    </source>
</evidence>
<protein>
    <submittedName>
        <fullName evidence="2">Uncharacterized protein</fullName>
    </submittedName>
</protein>
<organism evidence="2 3">
    <name type="scientific">Psychrobacter coccoides</name>
    <dbReference type="NCBI Taxonomy" id="2818440"/>
    <lineage>
        <taxon>Bacteria</taxon>
        <taxon>Pseudomonadati</taxon>
        <taxon>Pseudomonadota</taxon>
        <taxon>Gammaproteobacteria</taxon>
        <taxon>Moraxellales</taxon>
        <taxon>Moraxellaceae</taxon>
        <taxon>Psychrobacter</taxon>
    </lineage>
</organism>
<evidence type="ECO:0000313" key="3">
    <source>
        <dbReference type="Proteomes" id="UP000664554"/>
    </source>
</evidence>
<dbReference type="Proteomes" id="UP000664554">
    <property type="component" value="Unassembled WGS sequence"/>
</dbReference>
<gene>
    <name evidence="2" type="ORF">J3492_09545</name>
</gene>
<sequence>MNNINDNNTNAPAEDPNVGNNNMSNESSNSSLSVDDPDTTNENFDISDSELEQEEAYSEAGVSSDLLAIRDAVEETLSAATGEFASMSDVPSTQGIVGVGIGLSDPESIGLGVGNPGEPTLTLFTESVLSEEALTSQIAQIAGAQALSSIPIEQVVVGTVDAYSHRGRHRPAPGGVSVGHTKVTAGTLGSRAIGRTAPWNNRHLVLSNNHVLANSNDARVNDSIIQPGRVDGGKHSRDQIAVLGRWVPIHFGGKANYVDAAFGWAWHQRIRGEQYYQSAGRANYYKTGTKPLTAKVGMLVGKSGRTTGLTMGRVTHIGVSVNVNYGNGRIALFRNQIAIRSVISGTFSAGGDSGSLIWNWSQGLRPVGLLFAGGGGTTFANPIGRVLAALNIRLLP</sequence>
<reference evidence="2 3" key="1">
    <citation type="submission" date="2021-03" db="EMBL/GenBank/DDBJ databases">
        <authorList>
            <person name="Shang D.-D."/>
            <person name="Du Z.-J."/>
            <person name="Chen G.-J."/>
        </authorList>
    </citation>
    <scope>NUCLEOTIDE SEQUENCE [LARGE SCALE GENOMIC DNA]</scope>
    <source>
        <strain evidence="2 3">F1192</strain>
    </source>
</reference>
<dbReference type="SUPFAM" id="SSF50494">
    <property type="entry name" value="Trypsin-like serine proteases"/>
    <property type="match status" value="1"/>
</dbReference>
<comment type="caution">
    <text evidence="2">The sequence shown here is derived from an EMBL/GenBank/DDBJ whole genome shotgun (WGS) entry which is preliminary data.</text>
</comment>
<feature type="compositionally biased region" description="Low complexity" evidence="1">
    <location>
        <begin position="1"/>
        <end position="10"/>
    </location>
</feature>
<dbReference type="Gene3D" id="2.40.10.10">
    <property type="entry name" value="Trypsin-like serine proteases"/>
    <property type="match status" value="2"/>
</dbReference>
<dbReference type="InterPro" id="IPR009003">
    <property type="entry name" value="Peptidase_S1_PA"/>
</dbReference>
<feature type="compositionally biased region" description="Low complexity" evidence="1">
    <location>
        <begin position="17"/>
        <end position="33"/>
    </location>
</feature>
<name>A0ABS3NQG1_9GAMM</name>
<dbReference type="EMBL" id="JAGBKM010000017">
    <property type="protein sequence ID" value="MBO1531451.1"/>
    <property type="molecule type" value="Genomic_DNA"/>
</dbReference>
<evidence type="ECO:0000313" key="2">
    <source>
        <dbReference type="EMBL" id="MBO1531451.1"/>
    </source>
</evidence>
<accession>A0ABS3NQG1</accession>
<feature type="region of interest" description="Disordered" evidence="1">
    <location>
        <begin position="1"/>
        <end position="44"/>
    </location>
</feature>